<organism evidence="11 12">
    <name type="scientific">Pelagerythrobacter aerophilus</name>
    <dbReference type="NCBI Taxonomy" id="2306995"/>
    <lineage>
        <taxon>Bacteria</taxon>
        <taxon>Pseudomonadati</taxon>
        <taxon>Pseudomonadota</taxon>
        <taxon>Alphaproteobacteria</taxon>
        <taxon>Sphingomonadales</taxon>
        <taxon>Erythrobacteraceae</taxon>
        <taxon>Pelagerythrobacter</taxon>
    </lineage>
</organism>
<dbReference type="HAMAP" id="MF_00917">
    <property type="entry name" value="QueE"/>
    <property type="match status" value="1"/>
</dbReference>
<dbReference type="PANTHER" id="PTHR42836:SF1">
    <property type="entry name" value="7-CARBOXY-7-DEAZAGUANINE SYNTHASE"/>
    <property type="match status" value="1"/>
</dbReference>
<evidence type="ECO:0000313" key="11">
    <source>
        <dbReference type="EMBL" id="RIV77985.1"/>
    </source>
</evidence>
<dbReference type="Proteomes" id="UP000285092">
    <property type="component" value="Unassembled WGS sequence"/>
</dbReference>
<dbReference type="Gene3D" id="3.20.20.70">
    <property type="entry name" value="Aldolase class I"/>
    <property type="match status" value="1"/>
</dbReference>
<comment type="cofactor">
    <cofactor evidence="8">
        <name>Mg(2+)</name>
        <dbReference type="ChEBI" id="CHEBI:18420"/>
    </cofactor>
</comment>
<comment type="caution">
    <text evidence="8">Lacks conserved residue(s) required for the propagation of feature annotation.</text>
</comment>
<dbReference type="InterPro" id="IPR007197">
    <property type="entry name" value="rSAM"/>
</dbReference>
<evidence type="ECO:0000256" key="6">
    <source>
        <dbReference type="ARBA" id="ARBA00023014"/>
    </source>
</evidence>
<evidence type="ECO:0000256" key="5">
    <source>
        <dbReference type="ARBA" id="ARBA00023004"/>
    </source>
</evidence>
<proteinExistence type="inferred from homology"/>
<feature type="binding site" evidence="8">
    <location>
        <position position="90"/>
    </location>
    <ligand>
        <name>[4Fe-4S] cluster</name>
        <dbReference type="ChEBI" id="CHEBI:49883"/>
        <note>4Fe-4S-S-AdoMet</note>
    </ligand>
</feature>
<comment type="pathway">
    <text evidence="8">Purine metabolism; 7-cyano-7-deazaguanine biosynthesis.</text>
</comment>
<keyword evidence="12" id="KW-1185">Reference proteome</keyword>
<feature type="binding site" evidence="8">
    <location>
        <position position="143"/>
    </location>
    <ligand>
        <name>substrate</name>
    </ligand>
</feature>
<reference evidence="11 12" key="1">
    <citation type="submission" date="2018-08" db="EMBL/GenBank/DDBJ databases">
        <title>Altererythrobacter sp.Ery1 and Ery12, the genome sequencing of novel strains in genus Alterythrobacter.</title>
        <authorList>
            <person name="Cheng H."/>
            <person name="Wu Y.-H."/>
            <person name="Fang C."/>
            <person name="Xu X.-W."/>
        </authorList>
    </citation>
    <scope>NUCLEOTIDE SEQUENCE [LARGE SCALE GENOMIC DNA]</scope>
    <source>
        <strain evidence="11 12">Ery1</strain>
    </source>
</reference>
<comment type="caution">
    <text evidence="11">The sequence shown here is derived from an EMBL/GenBank/DDBJ whole genome shotgun (WGS) entry which is preliminary data.</text>
</comment>
<dbReference type="GO" id="GO:0016840">
    <property type="term" value="F:carbon-nitrogen lyase activity"/>
    <property type="evidence" value="ECO:0007669"/>
    <property type="project" value="UniProtKB-UniRule"/>
</dbReference>
<dbReference type="EMBL" id="QXFK01000016">
    <property type="protein sequence ID" value="RIV77985.1"/>
    <property type="molecule type" value="Genomic_DNA"/>
</dbReference>
<evidence type="ECO:0000256" key="2">
    <source>
        <dbReference type="ARBA" id="ARBA00022691"/>
    </source>
</evidence>
<comment type="similarity">
    <text evidence="8">Belongs to the radical SAM superfamily. 7-carboxy-7-deazaguanine synthase family.</text>
</comment>
<feature type="binding site" evidence="8">
    <location>
        <begin position="190"/>
        <end position="192"/>
    </location>
    <ligand>
        <name>S-adenosyl-L-methionine</name>
        <dbReference type="ChEBI" id="CHEBI:59789"/>
    </ligand>
</feature>
<feature type="binding site" evidence="8">
    <location>
        <position position="82"/>
    </location>
    <ligand>
        <name>substrate</name>
    </ligand>
</feature>
<accession>A0A418NHJ7</accession>
<evidence type="ECO:0000256" key="9">
    <source>
        <dbReference type="SAM" id="MobiDB-lite"/>
    </source>
</evidence>
<keyword evidence="8" id="KW-0671">Queuosine biosynthesis</keyword>
<dbReference type="PANTHER" id="PTHR42836">
    <property type="entry name" value="7-CARBOXY-7-DEAZAGUANINE SYNTHASE"/>
    <property type="match status" value="1"/>
</dbReference>
<name>A0A418NHJ7_9SPHN</name>
<feature type="binding site" evidence="8">
    <location>
        <position position="95"/>
    </location>
    <ligand>
        <name>Mg(2+)</name>
        <dbReference type="ChEBI" id="CHEBI:18420"/>
    </ligand>
</feature>
<dbReference type="SUPFAM" id="SSF102114">
    <property type="entry name" value="Radical SAM enzymes"/>
    <property type="match status" value="1"/>
</dbReference>
<dbReference type="GO" id="GO:0008616">
    <property type="term" value="P:tRNA queuosine(34) biosynthetic process"/>
    <property type="evidence" value="ECO:0007669"/>
    <property type="project" value="UniProtKB-UniRule"/>
</dbReference>
<dbReference type="InterPro" id="IPR013785">
    <property type="entry name" value="Aldolase_TIM"/>
</dbReference>
<keyword evidence="5 8" id="KW-0408">Iron</keyword>
<protein>
    <recommendedName>
        <fullName evidence="8">7-carboxy-7-deazaguanine synthase</fullName>
        <shortName evidence="8">CDG synthase</shortName>
        <ecNumber evidence="8">4.3.99.3</ecNumber>
    </recommendedName>
    <alternativeName>
        <fullName evidence="8">Queuosine biosynthesis protein QueE</fullName>
    </alternativeName>
</protein>
<keyword evidence="1 8" id="KW-0004">4Fe-4S</keyword>
<evidence type="ECO:0000256" key="3">
    <source>
        <dbReference type="ARBA" id="ARBA00022723"/>
    </source>
</evidence>
<keyword evidence="3 8" id="KW-0479">Metal-binding</keyword>
<dbReference type="GO" id="GO:0000287">
    <property type="term" value="F:magnesium ion binding"/>
    <property type="evidence" value="ECO:0007669"/>
    <property type="project" value="UniProtKB-UniRule"/>
</dbReference>
<evidence type="ECO:0000256" key="4">
    <source>
        <dbReference type="ARBA" id="ARBA00022842"/>
    </source>
</evidence>
<evidence type="ECO:0000256" key="7">
    <source>
        <dbReference type="ARBA" id="ARBA00023239"/>
    </source>
</evidence>
<evidence type="ECO:0000256" key="1">
    <source>
        <dbReference type="ARBA" id="ARBA00022485"/>
    </source>
</evidence>
<comment type="function">
    <text evidence="8">Catalyzes the complex heterocyclic radical-mediated conversion of 6-carboxy-5,6,7,8-tetrahydropterin (CPH4) to 7-carboxy-7-deazaguanine (CDG), a step common to the biosynthetic pathways of all 7-deazapurine-containing compounds.</text>
</comment>
<keyword evidence="2 8" id="KW-0949">S-adenosyl-L-methionine</keyword>
<feature type="domain" description="Radical SAM core" evidence="10">
    <location>
        <begin position="73"/>
        <end position="288"/>
    </location>
</feature>
<dbReference type="GO" id="GO:0051539">
    <property type="term" value="F:4 iron, 4 sulfur cluster binding"/>
    <property type="evidence" value="ECO:0007669"/>
    <property type="project" value="UniProtKB-UniRule"/>
</dbReference>
<keyword evidence="6 8" id="KW-0411">Iron-sulfur</keyword>
<dbReference type="UniPathway" id="UPA00391"/>
<evidence type="ECO:0000313" key="12">
    <source>
        <dbReference type="Proteomes" id="UP000285092"/>
    </source>
</evidence>
<dbReference type="AlphaFoldDB" id="A0A418NHJ7"/>
<dbReference type="OrthoDB" id="9792276at2"/>
<dbReference type="SFLD" id="SFLDS00029">
    <property type="entry name" value="Radical_SAM"/>
    <property type="match status" value="1"/>
</dbReference>
<comment type="cofactor">
    <cofactor evidence="8">
        <name>[4Fe-4S] cluster</name>
        <dbReference type="ChEBI" id="CHEBI:49883"/>
    </cofactor>
    <text evidence="8">Binds 1 [4Fe-4S] cluster. The cluster is coordinated with 3 cysteines and an exchangeable S-adenosyl-L-methionine.</text>
</comment>
<feature type="region of interest" description="Disordered" evidence="9">
    <location>
        <begin position="1"/>
        <end position="48"/>
    </location>
</feature>
<comment type="catalytic activity">
    <reaction evidence="8">
        <text>6-carboxy-5,6,7,8-tetrahydropterin + H(+) = 7-carboxy-7-carbaguanine + NH4(+)</text>
        <dbReference type="Rhea" id="RHEA:27974"/>
        <dbReference type="ChEBI" id="CHEBI:15378"/>
        <dbReference type="ChEBI" id="CHEBI:28938"/>
        <dbReference type="ChEBI" id="CHEBI:61032"/>
        <dbReference type="ChEBI" id="CHEBI:61036"/>
        <dbReference type="EC" id="4.3.99.3"/>
    </reaction>
</comment>
<comment type="cofactor">
    <cofactor evidence="8">
        <name>S-adenosyl-L-methionine</name>
        <dbReference type="ChEBI" id="CHEBI:59789"/>
    </cofactor>
    <text evidence="8">Binds 1 S-adenosyl-L-methionine per subunit.</text>
</comment>
<evidence type="ECO:0000256" key="8">
    <source>
        <dbReference type="HAMAP-Rule" id="MF_00917"/>
    </source>
</evidence>
<keyword evidence="4 8" id="KW-0460">Magnesium</keyword>
<dbReference type="InterPro" id="IPR024924">
    <property type="entry name" value="7-CO-7-deazaguanine_synth-like"/>
</dbReference>
<dbReference type="PROSITE" id="PS51918">
    <property type="entry name" value="RADICAL_SAM"/>
    <property type="match status" value="1"/>
</dbReference>
<feature type="binding site" evidence="8">
    <location>
        <position position="145"/>
    </location>
    <ligand>
        <name>S-adenosyl-L-methionine</name>
        <dbReference type="ChEBI" id="CHEBI:59789"/>
    </ligand>
</feature>
<sequence>MRTSSSARTPRRSRRPAPITRTIQRKRSASGLRWTGWDEPDPPHPWEDPVLTLATQEPGEPEIFASLQGEGPSAGVPVAFLRLSRCNLACQWCDTAYTWHFEGDERPHRSGETFERKANQITLGEEEVARRIAALGQNRLVITGGEPLLQANALAKLLELLPDMTVEIETNGTVAAPPRLDVRVDQYNVSPKLAHSGNPAEVALLPERLDAYATDPRAWFKFVIAAPEDVAEVLALQARYRFRPGHVFLMPEGTDSATLRARQEWLAPLCLEHGFRMSDRLHIHLYGDTRGT</sequence>
<dbReference type="InterPro" id="IPR058240">
    <property type="entry name" value="rSAM_sf"/>
</dbReference>
<dbReference type="GO" id="GO:1904047">
    <property type="term" value="F:S-adenosyl-L-methionine binding"/>
    <property type="evidence" value="ECO:0007669"/>
    <property type="project" value="UniProtKB-UniRule"/>
</dbReference>
<comment type="subunit">
    <text evidence="8">Homodimer.</text>
</comment>
<feature type="binding site" evidence="8">
    <location>
        <begin position="67"/>
        <end position="69"/>
    </location>
    <ligand>
        <name>substrate</name>
    </ligand>
</feature>
<dbReference type="Pfam" id="PF04055">
    <property type="entry name" value="Radical_SAM"/>
    <property type="match status" value="1"/>
</dbReference>
<keyword evidence="7 8" id="KW-0456">Lyase</keyword>
<dbReference type="EC" id="4.3.99.3" evidence="8"/>
<evidence type="ECO:0000259" key="10">
    <source>
        <dbReference type="PROSITE" id="PS51918"/>
    </source>
</evidence>
<gene>
    <name evidence="8" type="primary">queE</name>
    <name evidence="11" type="ORF">D2V04_08825</name>
</gene>
<feature type="binding site" evidence="8">
    <location>
        <position position="93"/>
    </location>
    <ligand>
        <name>[4Fe-4S] cluster</name>
        <dbReference type="ChEBI" id="CHEBI:49883"/>
        <note>4Fe-4S-S-AdoMet</note>
    </ligand>
</feature>
<feature type="binding site" evidence="8">
    <location>
        <position position="86"/>
    </location>
    <ligand>
        <name>[4Fe-4S] cluster</name>
        <dbReference type="ChEBI" id="CHEBI:49883"/>
        <note>4Fe-4S-S-AdoMet</note>
    </ligand>
</feature>
<feature type="binding site" evidence="8">
    <location>
        <begin position="92"/>
        <end position="94"/>
    </location>
    <ligand>
        <name>S-adenosyl-L-methionine</name>
        <dbReference type="ChEBI" id="CHEBI:59789"/>
    </ligand>
</feature>
<dbReference type="CDD" id="cd01335">
    <property type="entry name" value="Radical_SAM"/>
    <property type="match status" value="1"/>
</dbReference>